<dbReference type="CDD" id="cd00077">
    <property type="entry name" value="HDc"/>
    <property type="match status" value="1"/>
</dbReference>
<accession>K1UWZ0</accession>
<organism evidence="2">
    <name type="scientific">human gut metagenome</name>
    <dbReference type="NCBI Taxonomy" id="408170"/>
    <lineage>
        <taxon>unclassified sequences</taxon>
        <taxon>metagenomes</taxon>
        <taxon>organismal metagenomes</taxon>
    </lineage>
</organism>
<dbReference type="PROSITE" id="PS51831">
    <property type="entry name" value="HD"/>
    <property type="match status" value="1"/>
</dbReference>
<dbReference type="InterPro" id="IPR006675">
    <property type="entry name" value="HDIG_dom"/>
</dbReference>
<sequence length="245" mass="29248">MKDMKEYMSIFNKYVKGFDLKNKNIMRKFHHTYRVVEYANDIAVSLKLNDDDIVLAKVCALFHDIARFIQATQYNTFIDSKSFDHGDKGYEIVKEFIEEISDDKDIQNIVLYSIKNHNKKEIQNDLSERERLFCNITRDADKLDIMMEQAYQINDGIYDLKKDILDCIYNHELVKNKYVENDIDHVCRVISFIFDINYKYSLNIVKNIIINKKFELLEANIDTLELKKLKDSVYEYLEKRIEELC</sequence>
<name>K1UWZ0_9ZZZZ</name>
<proteinExistence type="predicted"/>
<keyword evidence="2" id="KW-0378">Hydrolase</keyword>
<comment type="caution">
    <text evidence="2">The sequence shown here is derived from an EMBL/GenBank/DDBJ whole genome shotgun (WGS) entry which is preliminary data.</text>
</comment>
<dbReference type="InterPro" id="IPR003607">
    <property type="entry name" value="HD/PDEase_dom"/>
</dbReference>
<protein>
    <submittedName>
        <fullName evidence="2">Metal-dependent phosphohydrolase, HD</fullName>
    </submittedName>
</protein>
<evidence type="ECO:0000259" key="1">
    <source>
        <dbReference type="PROSITE" id="PS51831"/>
    </source>
</evidence>
<dbReference type="NCBIfam" id="TIGR00277">
    <property type="entry name" value="HDIG"/>
    <property type="match status" value="1"/>
</dbReference>
<dbReference type="Gene3D" id="1.10.3210.10">
    <property type="entry name" value="Hypothetical protein af1432"/>
    <property type="match status" value="1"/>
</dbReference>
<dbReference type="EMBL" id="AJWZ01000670">
    <property type="protein sequence ID" value="EKC76116.1"/>
    <property type="molecule type" value="Genomic_DNA"/>
</dbReference>
<dbReference type="InterPro" id="IPR006674">
    <property type="entry name" value="HD_domain"/>
</dbReference>
<gene>
    <name evidence="2" type="ORF">OBE_00986</name>
</gene>
<dbReference type="Pfam" id="PF01966">
    <property type="entry name" value="HD"/>
    <property type="match status" value="1"/>
</dbReference>
<evidence type="ECO:0000313" key="2">
    <source>
        <dbReference type="EMBL" id="EKC76116.1"/>
    </source>
</evidence>
<reference evidence="2" key="1">
    <citation type="journal article" date="2013" name="Environ. Microbiol.">
        <title>Microbiota from the distal guts of lean and obese adolescents exhibit partial functional redundancy besides clear differences in community structure.</title>
        <authorList>
            <person name="Ferrer M."/>
            <person name="Ruiz A."/>
            <person name="Lanza F."/>
            <person name="Haange S.B."/>
            <person name="Oberbach A."/>
            <person name="Till H."/>
            <person name="Bargiela R."/>
            <person name="Campoy C."/>
            <person name="Segura M.T."/>
            <person name="Richter M."/>
            <person name="von Bergen M."/>
            <person name="Seifert J."/>
            <person name="Suarez A."/>
        </authorList>
    </citation>
    <scope>NUCLEOTIDE SEQUENCE</scope>
</reference>
<dbReference type="SUPFAM" id="SSF109604">
    <property type="entry name" value="HD-domain/PDEase-like"/>
    <property type="match status" value="1"/>
</dbReference>
<dbReference type="AlphaFoldDB" id="K1UWZ0"/>
<feature type="domain" description="HD" evidence="1">
    <location>
        <begin position="28"/>
        <end position="146"/>
    </location>
</feature>
<dbReference type="GO" id="GO:0016787">
    <property type="term" value="F:hydrolase activity"/>
    <property type="evidence" value="ECO:0007669"/>
    <property type="project" value="UniProtKB-KW"/>
</dbReference>